<keyword evidence="3" id="KW-1185">Reference proteome</keyword>
<feature type="compositionally biased region" description="Basic and acidic residues" evidence="1">
    <location>
        <begin position="1"/>
        <end position="14"/>
    </location>
</feature>
<dbReference type="EMBL" id="FWYF01000001">
    <property type="protein sequence ID" value="SMD32893.1"/>
    <property type="molecule type" value="Genomic_DNA"/>
</dbReference>
<proteinExistence type="predicted"/>
<evidence type="ECO:0000256" key="1">
    <source>
        <dbReference type="SAM" id="MobiDB-lite"/>
    </source>
</evidence>
<gene>
    <name evidence="2" type="ORF">SAMN04488029_1253</name>
</gene>
<dbReference type="STRING" id="692418.SAMN04488029_1253"/>
<dbReference type="Proteomes" id="UP000192472">
    <property type="component" value="Unassembled WGS sequence"/>
</dbReference>
<reference evidence="2 3" key="1">
    <citation type="submission" date="2017-04" db="EMBL/GenBank/DDBJ databases">
        <authorList>
            <person name="Afonso C.L."/>
            <person name="Miller P.J."/>
            <person name="Scott M.A."/>
            <person name="Spackman E."/>
            <person name="Goraichik I."/>
            <person name="Dimitrov K.M."/>
            <person name="Suarez D.L."/>
            <person name="Swayne D.E."/>
        </authorList>
    </citation>
    <scope>NUCLEOTIDE SEQUENCE [LARGE SCALE GENOMIC DNA]</scope>
    <source>
        <strain evidence="2 3">DSM 26133</strain>
    </source>
</reference>
<feature type="region of interest" description="Disordered" evidence="1">
    <location>
        <begin position="1"/>
        <end position="21"/>
    </location>
</feature>
<sequence>MKIRCENPKLEPKNRSARGSKAVFHPEKLNALILNNDEAIL</sequence>
<organism evidence="2 3">
    <name type="scientific">Reichenbachiella faecimaris</name>
    <dbReference type="NCBI Taxonomy" id="692418"/>
    <lineage>
        <taxon>Bacteria</taxon>
        <taxon>Pseudomonadati</taxon>
        <taxon>Bacteroidota</taxon>
        <taxon>Cytophagia</taxon>
        <taxon>Cytophagales</taxon>
        <taxon>Reichenbachiellaceae</taxon>
        <taxon>Reichenbachiella</taxon>
    </lineage>
</organism>
<name>A0A1W2G8D4_REIFA</name>
<protein>
    <submittedName>
        <fullName evidence="2">Uncharacterized protein</fullName>
    </submittedName>
</protein>
<accession>A0A1W2G8D4</accession>
<evidence type="ECO:0000313" key="2">
    <source>
        <dbReference type="EMBL" id="SMD32893.1"/>
    </source>
</evidence>
<evidence type="ECO:0000313" key="3">
    <source>
        <dbReference type="Proteomes" id="UP000192472"/>
    </source>
</evidence>
<dbReference type="AlphaFoldDB" id="A0A1W2G8D4"/>